<dbReference type="InterPro" id="IPR045851">
    <property type="entry name" value="AMP-bd_C_sf"/>
</dbReference>
<dbReference type="UniPathway" id="UPA00079"/>
<protein>
    <recommendedName>
        <fullName evidence="5">2-succinylbenzoate--CoA ligase</fullName>
        <ecNumber evidence="5">6.2.1.26</ecNumber>
    </recommendedName>
    <alternativeName>
        <fullName evidence="5">o-succinylbenzoyl-CoA synthetase</fullName>
        <shortName evidence="5">OSB-CoA synthetase</shortName>
    </alternativeName>
</protein>
<comment type="similarity">
    <text evidence="5">Belongs to the ATP-dependent AMP-binding enzyme family. MenE subfamily.</text>
</comment>
<feature type="domain" description="AMP-binding enzyme C-terminal" evidence="7">
    <location>
        <begin position="391"/>
        <end position="463"/>
    </location>
</feature>
<keyword evidence="4 5" id="KW-0067">ATP-binding</keyword>
<sequence length="482" mass="53693">MTVMPHWLSKQSFLQPDKSAVEYKDGSFVTFRELERRSKEMAGVLYNMGVREKDHVAILSPNDPSFMEIVYGLSYLGARVVLLNVRLTSQELLYQVNDAEASLLLFEPSQSDKVESLREELQVVSFSDLEGKATVPGLKEEIDLDEVFTMMYTSGTTGNPKAVLHTYGNHWFSAISSALNLGLTQDDKWLLNLPVFHISGFSTLMKNVIYGMTIEFHESFEEDEVLRSMKERGVTMISGVSVMLERLIDVVAKEDIPSSFRCFLLGGGPATKHLLERAQDKNIPVFQTYGMTETTSQIATLAPQDAVRKLGSAGKALATASLYIEAEKGYVGEIMVAGPMVSEGYYKKERRQGRFFATGDMGYLDEEGFLYVSGRKKEMIISGGENIYPAEIENVLAGVEGVEEIAVAGVSDETWGEVPAAFVSGRNVKREAIISRCKHGLARYKHPAYIFRVPQLPRNASNKVLKRRLVEMVEAGDLDELE</sequence>
<gene>
    <name evidence="5" type="primary">menE</name>
    <name evidence="8" type="ORF">SAMN04490247_2632</name>
</gene>
<dbReference type="NCBIfam" id="TIGR01923">
    <property type="entry name" value="menE"/>
    <property type="match status" value="1"/>
</dbReference>
<accession>A0A1G8VBG7</accession>
<dbReference type="Gene3D" id="3.40.50.12780">
    <property type="entry name" value="N-terminal domain of ligase-like"/>
    <property type="match status" value="1"/>
</dbReference>
<dbReference type="STRING" id="86666.SAMN04490247_2632"/>
<evidence type="ECO:0000256" key="1">
    <source>
        <dbReference type="ARBA" id="ARBA00022428"/>
    </source>
</evidence>
<dbReference type="SUPFAM" id="SSF56801">
    <property type="entry name" value="Acetyl-CoA synthetase-like"/>
    <property type="match status" value="1"/>
</dbReference>
<dbReference type="AlphaFoldDB" id="A0A1G8VBG7"/>
<feature type="domain" description="AMP-dependent synthetase/ligase" evidence="6">
    <location>
        <begin position="14"/>
        <end position="346"/>
    </location>
</feature>
<keyword evidence="1 5" id="KW-0474">Menaquinone biosynthesis</keyword>
<dbReference type="InterPro" id="IPR010192">
    <property type="entry name" value="MenE"/>
</dbReference>
<dbReference type="GO" id="GO:0005524">
    <property type="term" value="F:ATP binding"/>
    <property type="evidence" value="ECO:0007669"/>
    <property type="project" value="UniProtKB-KW"/>
</dbReference>
<keyword evidence="3 5" id="KW-0547">Nucleotide-binding</keyword>
<reference evidence="9" key="1">
    <citation type="submission" date="2016-10" db="EMBL/GenBank/DDBJ databases">
        <authorList>
            <person name="Varghese N."/>
            <person name="Submissions S."/>
        </authorList>
    </citation>
    <scope>NUCLEOTIDE SEQUENCE [LARGE SCALE GENOMIC DNA]</scope>
    <source>
        <strain evidence="9">DSM 4771</strain>
    </source>
</reference>
<dbReference type="EC" id="6.2.1.26" evidence="5"/>
<dbReference type="InterPro" id="IPR025110">
    <property type="entry name" value="AMP-bd_C"/>
</dbReference>
<evidence type="ECO:0000259" key="7">
    <source>
        <dbReference type="Pfam" id="PF13193"/>
    </source>
</evidence>
<comment type="pathway">
    <text evidence="5">Quinol/quinone metabolism; 1,4-dihydroxy-2-naphthoate biosynthesis; 1,4-dihydroxy-2-naphthoate from chorismate: step 5/7.</text>
</comment>
<organism evidence="8 9">
    <name type="scientific">Salimicrobium halophilum</name>
    <dbReference type="NCBI Taxonomy" id="86666"/>
    <lineage>
        <taxon>Bacteria</taxon>
        <taxon>Bacillati</taxon>
        <taxon>Bacillota</taxon>
        <taxon>Bacilli</taxon>
        <taxon>Bacillales</taxon>
        <taxon>Bacillaceae</taxon>
        <taxon>Salimicrobium</taxon>
    </lineage>
</organism>
<dbReference type="InterPro" id="IPR042099">
    <property type="entry name" value="ANL_N_sf"/>
</dbReference>
<evidence type="ECO:0000256" key="3">
    <source>
        <dbReference type="ARBA" id="ARBA00022741"/>
    </source>
</evidence>
<evidence type="ECO:0000256" key="5">
    <source>
        <dbReference type="HAMAP-Rule" id="MF_00731"/>
    </source>
</evidence>
<dbReference type="NCBIfam" id="NF002966">
    <property type="entry name" value="PRK03640.1"/>
    <property type="match status" value="1"/>
</dbReference>
<dbReference type="InterPro" id="IPR020845">
    <property type="entry name" value="AMP-binding_CS"/>
</dbReference>
<dbReference type="InterPro" id="IPR050237">
    <property type="entry name" value="ATP-dep_AMP-bd_enzyme"/>
</dbReference>
<dbReference type="RefSeq" id="WP_093194328.1">
    <property type="nucleotide sequence ID" value="NZ_FNEV01000008.1"/>
</dbReference>
<evidence type="ECO:0000259" key="6">
    <source>
        <dbReference type="Pfam" id="PF00501"/>
    </source>
</evidence>
<dbReference type="UniPathway" id="UPA01057">
    <property type="reaction ID" value="UER00166"/>
</dbReference>
<name>A0A1G8VBG7_9BACI</name>
<evidence type="ECO:0000313" key="9">
    <source>
        <dbReference type="Proteomes" id="UP000199225"/>
    </source>
</evidence>
<dbReference type="Gene3D" id="3.30.300.30">
    <property type="match status" value="1"/>
</dbReference>
<dbReference type="OrthoDB" id="9762242at2"/>
<comment type="function">
    <text evidence="5">Converts 2-succinylbenzoate (OSB) to 2-succinylbenzoyl-CoA (OSB-CoA).</text>
</comment>
<dbReference type="EMBL" id="FNEV01000008">
    <property type="protein sequence ID" value="SDJ63456.1"/>
    <property type="molecule type" value="Genomic_DNA"/>
</dbReference>
<evidence type="ECO:0000313" key="8">
    <source>
        <dbReference type="EMBL" id="SDJ63456.1"/>
    </source>
</evidence>
<dbReference type="GO" id="GO:0008756">
    <property type="term" value="F:o-succinylbenzoate-CoA ligase activity"/>
    <property type="evidence" value="ECO:0007669"/>
    <property type="project" value="UniProtKB-UniRule"/>
</dbReference>
<dbReference type="HAMAP" id="MF_00731">
    <property type="entry name" value="MenE"/>
    <property type="match status" value="1"/>
</dbReference>
<dbReference type="PANTHER" id="PTHR43767:SF1">
    <property type="entry name" value="NONRIBOSOMAL PEPTIDE SYNTHASE PES1 (EUROFUNG)-RELATED"/>
    <property type="match status" value="1"/>
</dbReference>
<dbReference type="PROSITE" id="PS00455">
    <property type="entry name" value="AMP_BINDING"/>
    <property type="match status" value="1"/>
</dbReference>
<dbReference type="PANTHER" id="PTHR43767">
    <property type="entry name" value="LONG-CHAIN-FATTY-ACID--COA LIGASE"/>
    <property type="match status" value="1"/>
</dbReference>
<keyword evidence="9" id="KW-1185">Reference proteome</keyword>
<dbReference type="GO" id="GO:0009234">
    <property type="term" value="P:menaquinone biosynthetic process"/>
    <property type="evidence" value="ECO:0007669"/>
    <property type="project" value="UniProtKB-UniRule"/>
</dbReference>
<dbReference type="InterPro" id="IPR000873">
    <property type="entry name" value="AMP-dep_synth/lig_dom"/>
</dbReference>
<dbReference type="Pfam" id="PF00501">
    <property type="entry name" value="AMP-binding"/>
    <property type="match status" value="1"/>
</dbReference>
<dbReference type="Pfam" id="PF13193">
    <property type="entry name" value="AMP-binding_C"/>
    <property type="match status" value="1"/>
</dbReference>
<comment type="catalytic activity">
    <reaction evidence="5">
        <text>2-succinylbenzoate + ATP + CoA = 2-succinylbenzoyl-CoA + AMP + diphosphate</text>
        <dbReference type="Rhea" id="RHEA:17009"/>
        <dbReference type="ChEBI" id="CHEBI:18325"/>
        <dbReference type="ChEBI" id="CHEBI:30616"/>
        <dbReference type="ChEBI" id="CHEBI:33019"/>
        <dbReference type="ChEBI" id="CHEBI:57287"/>
        <dbReference type="ChEBI" id="CHEBI:57364"/>
        <dbReference type="ChEBI" id="CHEBI:456215"/>
        <dbReference type="EC" id="6.2.1.26"/>
    </reaction>
</comment>
<dbReference type="Proteomes" id="UP000199225">
    <property type="component" value="Unassembled WGS sequence"/>
</dbReference>
<comment type="pathway">
    <text evidence="5">Quinol/quinone metabolism; menaquinone biosynthesis.</text>
</comment>
<keyword evidence="2 5" id="KW-0436">Ligase</keyword>
<evidence type="ECO:0000256" key="2">
    <source>
        <dbReference type="ARBA" id="ARBA00022598"/>
    </source>
</evidence>
<proteinExistence type="inferred from homology"/>
<evidence type="ECO:0000256" key="4">
    <source>
        <dbReference type="ARBA" id="ARBA00022840"/>
    </source>
</evidence>